<evidence type="ECO:0000313" key="3">
    <source>
        <dbReference type="Proteomes" id="UP000769766"/>
    </source>
</evidence>
<feature type="domain" description="Hydantoinase B/oxoprolinase" evidence="1">
    <location>
        <begin position="2"/>
        <end position="234"/>
    </location>
</feature>
<dbReference type="AlphaFoldDB" id="A0A932CMN8"/>
<protein>
    <submittedName>
        <fullName evidence="2">Hydantoinase B/oxoprolinase family protein</fullName>
    </submittedName>
</protein>
<gene>
    <name evidence="2" type="ORF">HYY20_03260</name>
</gene>
<feature type="non-terminal residue" evidence="2">
    <location>
        <position position="1"/>
    </location>
</feature>
<organism evidence="2 3">
    <name type="scientific">Tectimicrobiota bacterium</name>
    <dbReference type="NCBI Taxonomy" id="2528274"/>
    <lineage>
        <taxon>Bacteria</taxon>
        <taxon>Pseudomonadati</taxon>
        <taxon>Nitrospinota/Tectimicrobiota group</taxon>
        <taxon>Candidatus Tectimicrobiota</taxon>
    </lineage>
</organism>
<proteinExistence type="predicted"/>
<name>A0A932CMN8_UNCTE</name>
<evidence type="ECO:0000259" key="1">
    <source>
        <dbReference type="Pfam" id="PF02538"/>
    </source>
</evidence>
<comment type="caution">
    <text evidence="2">The sequence shown here is derived from an EMBL/GenBank/DDBJ whole genome shotgun (WGS) entry which is preliminary data.</text>
</comment>
<sequence>TLPHNSGAFEHVHFKLREGSIAGIPRFPTGTSVATTFTADRLASCTIALMAKVDPHQGGAEGGYVSWNYPVLSGEDPRYGHAPYVNQMILAEGAGGGGPAVKGYDGWLTWGIGAVMGGLWSTSAELWEKAQPQLIECGEIVPDSGGAGEYCGSPGVRIVVRARQAPFIAAGFGDGQVFPPQGILDGEPGGPNQGFILDERGERIQELPLIGLFEIRAGHALEGITNGGGGFGDPLDRDPERVRQDVRKGWVSVEKARETFGVVLDLEPEELAVDCEATRKLREEKKRLKKRTPAAT</sequence>
<reference evidence="2" key="1">
    <citation type="submission" date="2020-07" db="EMBL/GenBank/DDBJ databases">
        <title>Huge and variable diversity of episymbiotic CPR bacteria and DPANN archaea in groundwater ecosystems.</title>
        <authorList>
            <person name="He C.Y."/>
            <person name="Keren R."/>
            <person name="Whittaker M."/>
            <person name="Farag I.F."/>
            <person name="Doudna J."/>
            <person name="Cate J.H.D."/>
            <person name="Banfield J.F."/>
        </authorList>
    </citation>
    <scope>NUCLEOTIDE SEQUENCE</scope>
    <source>
        <strain evidence="2">NC_groundwater_672_Ag_B-0.1um_62_36</strain>
    </source>
</reference>
<dbReference type="EMBL" id="JACPRF010000100">
    <property type="protein sequence ID" value="MBI2875881.1"/>
    <property type="molecule type" value="Genomic_DNA"/>
</dbReference>
<dbReference type="Proteomes" id="UP000769766">
    <property type="component" value="Unassembled WGS sequence"/>
</dbReference>
<accession>A0A932CMN8</accession>
<dbReference type="InterPro" id="IPR003692">
    <property type="entry name" value="Hydantoinase_B"/>
</dbReference>
<evidence type="ECO:0000313" key="2">
    <source>
        <dbReference type="EMBL" id="MBI2875881.1"/>
    </source>
</evidence>
<dbReference type="GO" id="GO:0003824">
    <property type="term" value="F:catalytic activity"/>
    <property type="evidence" value="ECO:0007669"/>
    <property type="project" value="InterPro"/>
</dbReference>
<dbReference type="Pfam" id="PF02538">
    <property type="entry name" value="Hydantoinase_B"/>
    <property type="match status" value="1"/>
</dbReference>